<dbReference type="RefSeq" id="WP_132419072.1">
    <property type="nucleotide sequence ID" value="NZ_SKFG01000016.1"/>
</dbReference>
<keyword evidence="1 2" id="KW-0238">DNA-binding</keyword>
<protein>
    <submittedName>
        <fullName evidence="4">TetR/AcrR family transcriptional regulator</fullName>
    </submittedName>
</protein>
<reference evidence="4 5" key="1">
    <citation type="submission" date="2019-03" db="EMBL/GenBank/DDBJ databases">
        <authorList>
            <person name="Kim M.K.M."/>
        </authorList>
    </citation>
    <scope>NUCLEOTIDE SEQUENCE [LARGE SCALE GENOMIC DNA]</scope>
    <source>
        <strain evidence="4 5">18JY21-1</strain>
    </source>
</reference>
<feature type="domain" description="HTH tetR-type" evidence="3">
    <location>
        <begin position="12"/>
        <end position="72"/>
    </location>
</feature>
<dbReference type="InterPro" id="IPR036271">
    <property type="entry name" value="Tet_transcr_reg_TetR-rel_C_sf"/>
</dbReference>
<comment type="caution">
    <text evidence="4">The sequence shown here is derived from an EMBL/GenBank/DDBJ whole genome shotgun (WGS) entry which is preliminary data.</text>
</comment>
<dbReference type="Proteomes" id="UP000295418">
    <property type="component" value="Unassembled WGS sequence"/>
</dbReference>
<evidence type="ECO:0000256" key="1">
    <source>
        <dbReference type="ARBA" id="ARBA00023125"/>
    </source>
</evidence>
<evidence type="ECO:0000256" key="2">
    <source>
        <dbReference type="PROSITE-ProRule" id="PRU00335"/>
    </source>
</evidence>
<gene>
    <name evidence="4" type="ORF">E0485_16040</name>
</gene>
<organism evidence="4 5">
    <name type="scientific">Paenibacillus albiflavus</name>
    <dbReference type="NCBI Taxonomy" id="2545760"/>
    <lineage>
        <taxon>Bacteria</taxon>
        <taxon>Bacillati</taxon>
        <taxon>Bacillota</taxon>
        <taxon>Bacilli</taxon>
        <taxon>Bacillales</taxon>
        <taxon>Paenibacillaceae</taxon>
        <taxon>Paenibacillus</taxon>
    </lineage>
</organism>
<dbReference type="OrthoDB" id="9815924at2"/>
<dbReference type="Gene3D" id="1.10.10.60">
    <property type="entry name" value="Homeodomain-like"/>
    <property type="match status" value="1"/>
</dbReference>
<dbReference type="InterPro" id="IPR050109">
    <property type="entry name" value="HTH-type_TetR-like_transc_reg"/>
</dbReference>
<dbReference type="SUPFAM" id="SSF46689">
    <property type="entry name" value="Homeodomain-like"/>
    <property type="match status" value="1"/>
</dbReference>
<dbReference type="InterPro" id="IPR001647">
    <property type="entry name" value="HTH_TetR"/>
</dbReference>
<dbReference type="PANTHER" id="PTHR30055:SF212">
    <property type="entry name" value="TETR-FAMILY FAMILY TRANSCRIPTIONAL REGULATOR"/>
    <property type="match status" value="1"/>
</dbReference>
<sequence length="205" mass="23622">MSASERRQAEKEMIREKILAASSRILAKEGYDKLSIRKIATQIEYSPGVIYHYFKDKAEIITFITRQGYSKLLEQIEETPIDQEQPDKTLETSLRAYIKLMLSKPNHFKANVIKDVENVDKQPGILQDGSFDQRQGLSIVIQILELGMSTGKFRTLDPKLTAQIIWTSTYGLVTRLILENQLPKAQQERLIDHHFEVLIHGLLRK</sequence>
<accession>A0A4R4EA27</accession>
<evidence type="ECO:0000259" key="3">
    <source>
        <dbReference type="PROSITE" id="PS50977"/>
    </source>
</evidence>
<name>A0A4R4EA27_9BACL</name>
<dbReference type="AlphaFoldDB" id="A0A4R4EA27"/>
<dbReference type="EMBL" id="SKFG01000016">
    <property type="protein sequence ID" value="TCZ75883.1"/>
    <property type="molecule type" value="Genomic_DNA"/>
</dbReference>
<evidence type="ECO:0000313" key="4">
    <source>
        <dbReference type="EMBL" id="TCZ75883.1"/>
    </source>
</evidence>
<dbReference type="SUPFAM" id="SSF48498">
    <property type="entry name" value="Tetracyclin repressor-like, C-terminal domain"/>
    <property type="match status" value="1"/>
</dbReference>
<keyword evidence="5" id="KW-1185">Reference proteome</keyword>
<dbReference type="InterPro" id="IPR009057">
    <property type="entry name" value="Homeodomain-like_sf"/>
</dbReference>
<dbReference type="PRINTS" id="PR00455">
    <property type="entry name" value="HTHTETR"/>
</dbReference>
<dbReference type="Gene3D" id="1.10.357.10">
    <property type="entry name" value="Tetracycline Repressor, domain 2"/>
    <property type="match status" value="1"/>
</dbReference>
<proteinExistence type="predicted"/>
<dbReference type="PROSITE" id="PS50977">
    <property type="entry name" value="HTH_TETR_2"/>
    <property type="match status" value="1"/>
</dbReference>
<feature type="DNA-binding region" description="H-T-H motif" evidence="2">
    <location>
        <begin position="35"/>
        <end position="54"/>
    </location>
</feature>
<dbReference type="Pfam" id="PF00440">
    <property type="entry name" value="TetR_N"/>
    <property type="match status" value="1"/>
</dbReference>
<dbReference type="GO" id="GO:0000976">
    <property type="term" value="F:transcription cis-regulatory region binding"/>
    <property type="evidence" value="ECO:0007669"/>
    <property type="project" value="TreeGrafter"/>
</dbReference>
<dbReference type="PANTHER" id="PTHR30055">
    <property type="entry name" value="HTH-TYPE TRANSCRIPTIONAL REGULATOR RUTR"/>
    <property type="match status" value="1"/>
</dbReference>
<evidence type="ECO:0000313" key="5">
    <source>
        <dbReference type="Proteomes" id="UP000295418"/>
    </source>
</evidence>
<dbReference type="GO" id="GO:0003700">
    <property type="term" value="F:DNA-binding transcription factor activity"/>
    <property type="evidence" value="ECO:0007669"/>
    <property type="project" value="TreeGrafter"/>
</dbReference>